<evidence type="ECO:0000313" key="2">
    <source>
        <dbReference type="Proteomes" id="UP001380953"/>
    </source>
</evidence>
<reference evidence="1" key="1">
    <citation type="submission" date="2024-03" db="EMBL/GenBank/DDBJ databases">
        <title>Whole genome sequecning of epiphytes from Marcgravia umbellata leaves.</title>
        <authorList>
            <person name="Kumar G."/>
            <person name="Savka M.A."/>
        </authorList>
    </citation>
    <scope>NUCLEOTIDE SEQUENCE</scope>
    <source>
        <strain evidence="1">RIT_BL5</strain>
    </source>
</reference>
<sequence length="2425" mass="273403">MGVKNMKTDIKHVLHRLEKKEISKEQAMLQVNAIKNQEECWSFKYNESYLKDHTVFGEQVLLGVTHCALALNVAHRLKGSYPVQIKKMLFENPIFVSPNDYIDIRTEVEKKGADIKSFISFYKKSNDVDWSRAASAEILDSLNHSQPFPVDFKSLMKNGKNEMTGKDVYGNLSDSSVVHGTTLQTVKKVSVGEEFVISTLKLAEEYKDSSYLIHPSLMDGSIVSSMCGIERPKGTFIPLMVKKITSYGCVPETCYSVSKVIKKNTEIIEVNIWICDESGACLLFLEGLTCKKVDPTVVGIQNHDKENETKRVNEEKSHVDREQYTKPQVSLETKAKQYLLGLIERLLPKGQRLSDEHKNFMDIGIDSTQLISLAQDIEHDLSIELYPTLFFEYQNVKDLLNYFLENHAEALKKKLNVQETKQDTKIKVKIDEIVKNEEESAANGNFEFVSSNDSTQQVEIDEHDIAVIGMSGVFADSPDVHTFWDNIRQQKDLIREIPKDHFDYEPWYDAKPYAPDKMYCKWGSFIDEVDKFDAEFFNISPREAEMMDPQMRLLMQVIYSTLEDAGYSGKIAGTNTGMYVGACFQDYKDHLPKRVDPHSGTGNASTMLANRPSFYFNLLGPSLFVDTACSSSLVALHLACTAIRNKECSMAFVAGTNLLLSSHHYRYFCSIGALSQTGRCHTFDNAADGYVPGEGVGAVLVKPLRQALEDGDRIHAVIKGSAINHGGYTPSITAPSMKQEAKVILDAWKDSRIDPQTLGYIEAHGTGTKLGDPVEINALKEAFKSYSITGEPFCAIGSAKAHIGHAEGAAGIAGLIKVILSLKNKEIPAMPNFKEINSYIKLEGSPLYINNEVIPWESSNEESRRAGVSSFGFGGAYAHIVVEEYIQSPEENVFEEDEGPSASIILLSALNNERLHEKAKQLRSYIMQKKGNLRLEEIAYTLQVGRQHMGERVAFIAEDIDSLIKKLTDFMDGYGLEEGIYKGNVRENEKTLKLILSGVSGTDFMHSIYKNQELDKLAQLWVWGSEGDWKSTQSTNKLIYLPSYPFAKKRFWASPSKPEALIEKKTSVLGHLNSRRSLSEAALVYDIPISSNHQMMNEHQVYGNPTLPAAAILDIAVEAASLLENEQSIALEDVVFLKPLVVKEQEKIMFSLKREISGHEFELQIDNQTETQSYARGKIKLGERLLACPPIGITQFIREAESEIHRETIYSTFDKLGVKYGAFFKSIKQVWMKGSQALCLIDIQGGDFQSPTPHQIHPSILDGALQSILAIRMEIGSEGLGLPFNIERLEKHGPLGLKVYAYVEAHSENRYDIIIMNESGQIGVVIRGFYLRPINKSSSSFFYVPKWKLTSQSLNSSTSMRKTVHIVAPSDVGVMVQAIKKKHQMDDVSVRDYGKSLDQNQDSHSEKPDLIYFLGGFVSDPEEYSTLELTKLHEIHERGVISFQRLLQELLAKGYRDQKIEIKIITNQAFSLDHCIVSPFAGGVLGYAKAVVREIPQWTMQCIDISTGHSKNAEHLWTKAAEQATMKFCGNQELMIRESGCYTRALYAAEFEKSEKSQFKMGGTYMIVGGKGGIGLELAKYLIGNYKAKIILTGRSALSNSMQEEIKELSTSRNEVLYIQADLTDVKQMQSAKEVAKQHFGWINGVIHSAVILEDQSLENMKQETLLSVIRPKAEGSLILYEVFKNEELDFMLFFSSIQSLSGNSGQSNYAAACSYKDALANWIGERVSYPVRTINWGYWGSVGVVASENYQKQLAAKGLFSIQPAEGMDAIERILTSNIRQVIAIKADAKVMSALGDEAGKKMKVAPLDSNYSDLERIAERSTWPEQGGEQQQLSKDFFEKIEKFGQELLLNVLSDMGAFLPETLSISKKELFKRLNITPFYSKLFDGLLNILRSADYLENIDDEIMLKSNLKVRTREELLQQKKEWMISYPDIVPQLELLWQCISHYPAVLTGKLKATDVLFPNSSMELVEGIYKGNANTDYYHSLMTEATKKYIENRLTKNPKHKIKLLEIGAGTGGTTSWILKGIEKYQEHIDYTYTDISQAFLKYGEQKFSPHYPFLNFKKLNIEEDISKQGFAYASYDVVLAANVLHATKNISETIERVKSLISPHGWLLINEATQRMDFLTMTFGLLEGWWQSEDRNIRIPHSPLLSESSWADLLKREGFTNAVLPDRKHSLASTQHVVIAESNGCYNINSKEKQQEKSNLIPIKRIESVIDKPVETRKIQKQNTKKSLNETEIQDRVKMILSQALQVEIEALTSDKQFSEMGVDSIIGLELISAINEHFGIILKTTVLFDYSNVRELSLYIKNNFELEAITIKQDSSFEQKEGLSADVLTFRKENHNVERPLSEKELLGFVEEHLKQFLQSTLRMTEQEMDLKKPFTDYGLDSILGLELIQSLNESLDISLRTTSLFDYGNIYDLSR</sequence>
<protein>
    <submittedName>
        <fullName evidence="1">SDR family NAD(P)-dependent oxidoreductase</fullName>
    </submittedName>
</protein>
<comment type="caution">
    <text evidence="1">The sequence shown here is derived from an EMBL/GenBank/DDBJ whole genome shotgun (WGS) entry which is preliminary data.</text>
</comment>
<gene>
    <name evidence="1" type="ORF">WKI47_02605</name>
</gene>
<organism evidence="1 2">
    <name type="scientific">Saccharibacillus sacchari</name>
    <dbReference type="NCBI Taxonomy" id="456493"/>
    <lineage>
        <taxon>Bacteria</taxon>
        <taxon>Bacillati</taxon>
        <taxon>Bacillota</taxon>
        <taxon>Bacilli</taxon>
        <taxon>Bacillales</taxon>
        <taxon>Paenibacillaceae</taxon>
        <taxon>Saccharibacillus</taxon>
    </lineage>
</organism>
<dbReference type="Proteomes" id="UP001380953">
    <property type="component" value="Unassembled WGS sequence"/>
</dbReference>
<feature type="non-terminal residue" evidence="1">
    <location>
        <position position="2425"/>
    </location>
</feature>
<proteinExistence type="predicted"/>
<name>A0ACC6P7A3_9BACL</name>
<dbReference type="EMBL" id="JBBKAR010000005">
    <property type="protein sequence ID" value="MEJ8302800.1"/>
    <property type="molecule type" value="Genomic_DNA"/>
</dbReference>
<keyword evidence="2" id="KW-1185">Reference proteome</keyword>
<evidence type="ECO:0000313" key="1">
    <source>
        <dbReference type="EMBL" id="MEJ8302800.1"/>
    </source>
</evidence>
<accession>A0ACC6P7A3</accession>